<keyword evidence="1" id="KW-0812">Transmembrane</keyword>
<organism evidence="2 3">
    <name type="scientific">Syntrophaceticus schinkii</name>
    <dbReference type="NCBI Taxonomy" id="499207"/>
    <lineage>
        <taxon>Bacteria</taxon>
        <taxon>Bacillati</taxon>
        <taxon>Bacillota</taxon>
        <taxon>Clostridia</taxon>
        <taxon>Thermoanaerobacterales</taxon>
        <taxon>Thermoanaerobacterales Family III. Incertae Sedis</taxon>
        <taxon>Syntrophaceticus</taxon>
    </lineage>
</organism>
<name>A0A0B7MKS4_9FIRM</name>
<evidence type="ECO:0000256" key="1">
    <source>
        <dbReference type="SAM" id="Phobius"/>
    </source>
</evidence>
<evidence type="ECO:0000313" key="2">
    <source>
        <dbReference type="EMBL" id="CEO88257.1"/>
    </source>
</evidence>
<dbReference type="RefSeq" id="WP_044664457.1">
    <property type="nucleotide sequence ID" value="NZ_CDRZ01000077.1"/>
</dbReference>
<protein>
    <submittedName>
        <fullName evidence="2">Uncharacterized protein</fullName>
    </submittedName>
</protein>
<feature type="transmembrane region" description="Helical" evidence="1">
    <location>
        <begin position="12"/>
        <end position="33"/>
    </location>
</feature>
<evidence type="ECO:0000313" key="3">
    <source>
        <dbReference type="Proteomes" id="UP000046155"/>
    </source>
</evidence>
<sequence length="227" mass="25270">MIKILRKRWQQVVAAILTVIMLGIPAMTGFAAVNMSGLVPGKAAFSTEKPDQYCESCTADPKIVEYAKQMFGLSGEVITGKEEQGYLGLLKSIKEFDNLKENLSVVRVVKIKPINYVYISGAFKETNDTLLYAVINGNNNEILKLNTVKNNGGERVIVKEYQNDGIIKENSISLAEIARANEQNNQELAAFMEKHDSKITMAAINWEYWCCRYAGALACTMGCMVFF</sequence>
<dbReference type="Proteomes" id="UP000046155">
    <property type="component" value="Unassembled WGS sequence"/>
</dbReference>
<keyword evidence="3" id="KW-1185">Reference proteome</keyword>
<dbReference type="EMBL" id="CDRZ01000077">
    <property type="protein sequence ID" value="CEO88257.1"/>
    <property type="molecule type" value="Genomic_DNA"/>
</dbReference>
<accession>A0A0B7MKS4</accession>
<proteinExistence type="predicted"/>
<keyword evidence="1" id="KW-0472">Membrane</keyword>
<dbReference type="AlphaFoldDB" id="A0A0B7MKS4"/>
<reference evidence="3" key="1">
    <citation type="submission" date="2015-01" db="EMBL/GenBank/DDBJ databases">
        <authorList>
            <person name="Manzoor Shahid"/>
            <person name="Zubair Saima"/>
        </authorList>
    </citation>
    <scope>NUCLEOTIDE SEQUENCE [LARGE SCALE GENOMIC DNA]</scope>
    <source>
        <strain evidence="3">Sp3</strain>
    </source>
</reference>
<keyword evidence="1" id="KW-1133">Transmembrane helix</keyword>
<gene>
    <name evidence="2" type="ORF">SSCH_1680002</name>
</gene>